<keyword evidence="2" id="KW-1185">Reference proteome</keyword>
<reference evidence="1 2" key="1">
    <citation type="submission" date="2011-10" db="EMBL/GenBank/DDBJ databases">
        <authorList>
            <person name="Genoscope - CEA"/>
        </authorList>
    </citation>
    <scope>NUCLEOTIDE SEQUENCE [LARGE SCALE GENOMIC DNA]</scope>
    <source>
        <strain evidence="1 2">RCC 1105</strain>
    </source>
</reference>
<dbReference type="RefSeq" id="XP_007512213.1">
    <property type="nucleotide sequence ID" value="XM_007512151.1"/>
</dbReference>
<evidence type="ECO:0000313" key="2">
    <source>
        <dbReference type="Proteomes" id="UP000198341"/>
    </source>
</evidence>
<dbReference type="GeneID" id="19014636"/>
<dbReference type="InterPro" id="IPR012675">
    <property type="entry name" value="Beta-grasp_dom_sf"/>
</dbReference>
<protein>
    <submittedName>
        <fullName evidence="1">Uncharacterized protein</fullName>
    </submittedName>
</protein>
<dbReference type="eggNOG" id="ENOG502RRFD">
    <property type="taxonomic scope" value="Eukaryota"/>
</dbReference>
<dbReference type="AlphaFoldDB" id="K8FEI7"/>
<dbReference type="Proteomes" id="UP000198341">
    <property type="component" value="Chromosome 7"/>
</dbReference>
<dbReference type="EMBL" id="FO082272">
    <property type="protein sequence ID" value="CCO66301.1"/>
    <property type="molecule type" value="Genomic_DNA"/>
</dbReference>
<proteinExistence type="predicted"/>
<organism evidence="1 2">
    <name type="scientific">Bathycoccus prasinos</name>
    <dbReference type="NCBI Taxonomy" id="41875"/>
    <lineage>
        <taxon>Eukaryota</taxon>
        <taxon>Viridiplantae</taxon>
        <taxon>Chlorophyta</taxon>
        <taxon>Mamiellophyceae</taxon>
        <taxon>Mamiellales</taxon>
        <taxon>Bathycoccaceae</taxon>
        <taxon>Bathycoccus</taxon>
    </lineage>
</organism>
<gene>
    <name evidence="1" type="ORF">Bathy07g01460</name>
</gene>
<dbReference type="Gene3D" id="3.10.20.30">
    <property type="match status" value="1"/>
</dbReference>
<name>K8FEI7_9CHLO</name>
<dbReference type="KEGG" id="bpg:Bathy07g01460"/>
<evidence type="ECO:0000313" key="1">
    <source>
        <dbReference type="EMBL" id="CCO66301.1"/>
    </source>
</evidence>
<accession>K8FEI7</accession>
<dbReference type="STRING" id="41875.K8FEI7"/>
<sequence length="126" mass="14032">MIFYSSFTSDVNKSTVDFKVILDGTRHAVSASVNEQLSKVLAKHRDVMHAVPIISPMLGHDAHVIVPEEVRKELEELTGEEMDKIEELCSEPLDGGRSRLASQLRVSESFAGMTFAVKGMNRIMRT</sequence>